<keyword evidence="5 10" id="KW-0479">Metal-binding</keyword>
<dbReference type="Gene3D" id="3.60.21.10">
    <property type="match status" value="1"/>
</dbReference>
<keyword evidence="13" id="KW-1185">Reference proteome</keyword>
<dbReference type="GO" id="GO:0005737">
    <property type="term" value="C:cytoplasm"/>
    <property type="evidence" value="ECO:0007669"/>
    <property type="project" value="InterPro"/>
</dbReference>
<comment type="function">
    <text evidence="10">Hydrolyzes the pyrophosphate bond of UDP-2,3-diacylglucosamine to yield 2,3-diacylglucosamine 1-phosphate (lipid X) and UMP by catalyzing the attack of water at the alpha-P atom. Involved in the biosynthesis of lipid A, a phosphorylated glycolipid that anchors the lipopolysaccharide to the outer membrane of the cell.</text>
</comment>
<reference evidence="13" key="1">
    <citation type="submission" date="2016-10" db="EMBL/GenBank/DDBJ databases">
        <authorList>
            <person name="Varghese N."/>
            <person name="Submissions S."/>
        </authorList>
    </citation>
    <scope>NUCLEOTIDE SEQUENCE [LARGE SCALE GENOMIC DNA]</scope>
    <source>
        <strain evidence="13">DSM 11526</strain>
    </source>
</reference>
<evidence type="ECO:0000256" key="3">
    <source>
        <dbReference type="ARBA" id="ARBA00022519"/>
    </source>
</evidence>
<dbReference type="Proteomes" id="UP000242469">
    <property type="component" value="Unassembled WGS sequence"/>
</dbReference>
<name>A0A1H3ZHX9_9GAMM</name>
<dbReference type="PANTHER" id="PTHR34990:SF1">
    <property type="entry name" value="UDP-2,3-DIACYLGLUCOSAMINE HYDROLASE"/>
    <property type="match status" value="1"/>
</dbReference>
<comment type="catalytic activity">
    <reaction evidence="10">
        <text>UDP-2-N,3-O-bis[(3R)-3-hydroxytetradecanoyl]-alpha-D-glucosamine + H2O = 2-N,3-O-bis[(3R)-3-hydroxytetradecanoyl]-alpha-D-glucosaminyl 1-phosphate + UMP + 2 H(+)</text>
        <dbReference type="Rhea" id="RHEA:25213"/>
        <dbReference type="ChEBI" id="CHEBI:15377"/>
        <dbReference type="ChEBI" id="CHEBI:15378"/>
        <dbReference type="ChEBI" id="CHEBI:57865"/>
        <dbReference type="ChEBI" id="CHEBI:57957"/>
        <dbReference type="ChEBI" id="CHEBI:78847"/>
        <dbReference type="EC" id="3.6.1.54"/>
    </reaction>
</comment>
<feature type="binding site" evidence="10">
    <location>
        <position position="195"/>
    </location>
    <ligand>
        <name>substrate</name>
    </ligand>
</feature>
<evidence type="ECO:0000259" key="11">
    <source>
        <dbReference type="Pfam" id="PF00149"/>
    </source>
</evidence>
<evidence type="ECO:0000256" key="5">
    <source>
        <dbReference type="ARBA" id="ARBA00022723"/>
    </source>
</evidence>
<keyword evidence="2 10" id="KW-0444">Lipid biosynthesis</keyword>
<dbReference type="EC" id="3.6.1.54" evidence="10"/>
<evidence type="ECO:0000256" key="2">
    <source>
        <dbReference type="ARBA" id="ARBA00022516"/>
    </source>
</evidence>
<comment type="pathway">
    <text evidence="10">Glycolipid biosynthesis; lipid IV(A) biosynthesis; lipid IV(A) from (3R)-3-hydroxytetradecanoyl-[acyl-carrier-protein] and UDP-N-acetyl-alpha-D-glucosamine: step 4/6.</text>
</comment>
<feature type="binding site" evidence="10">
    <location>
        <position position="167"/>
    </location>
    <ligand>
        <name>substrate</name>
    </ligand>
</feature>
<dbReference type="EMBL" id="FNRJ01000002">
    <property type="protein sequence ID" value="SEA23267.1"/>
    <property type="molecule type" value="Genomic_DNA"/>
</dbReference>
<gene>
    <name evidence="10" type="primary">lpxH</name>
    <name evidence="12" type="ORF">SAMN02745729_10246</name>
</gene>
<feature type="binding site" evidence="10">
    <location>
        <position position="160"/>
    </location>
    <ligand>
        <name>substrate</name>
    </ligand>
</feature>
<organism evidence="12 13">
    <name type="scientific">Marinobacterium iners DSM 11526</name>
    <dbReference type="NCBI Taxonomy" id="1122198"/>
    <lineage>
        <taxon>Bacteria</taxon>
        <taxon>Pseudomonadati</taxon>
        <taxon>Pseudomonadota</taxon>
        <taxon>Gammaproteobacteria</taxon>
        <taxon>Oceanospirillales</taxon>
        <taxon>Oceanospirillaceae</taxon>
        <taxon>Marinobacterium</taxon>
    </lineage>
</organism>
<dbReference type="InterPro" id="IPR010138">
    <property type="entry name" value="UDP-diacylglucosamine_Hdrlase"/>
</dbReference>
<comment type="cofactor">
    <cofactor evidence="10">
        <name>Mn(2+)</name>
        <dbReference type="ChEBI" id="CHEBI:29035"/>
    </cofactor>
    <text evidence="10">Binds 2 Mn(2+) ions per subunit in a binuclear metal center.</text>
</comment>
<dbReference type="Pfam" id="PF00149">
    <property type="entry name" value="Metallophos"/>
    <property type="match status" value="1"/>
</dbReference>
<dbReference type="CDD" id="cd07398">
    <property type="entry name" value="MPP_YbbF-LpxH"/>
    <property type="match status" value="1"/>
</dbReference>
<keyword evidence="1 10" id="KW-1003">Cell membrane</keyword>
<dbReference type="AlphaFoldDB" id="A0A1H3ZHX9"/>
<feature type="binding site" evidence="10">
    <location>
        <position position="10"/>
    </location>
    <ligand>
        <name>Mn(2+)</name>
        <dbReference type="ChEBI" id="CHEBI:29035"/>
        <label>1</label>
    </ligand>
</feature>
<dbReference type="NCBIfam" id="TIGR01854">
    <property type="entry name" value="lipid_A_lpxH"/>
    <property type="match status" value="1"/>
</dbReference>
<feature type="binding site" evidence="10">
    <location>
        <position position="114"/>
    </location>
    <ligand>
        <name>Mn(2+)</name>
        <dbReference type="ChEBI" id="CHEBI:29035"/>
        <label>2</label>
    </ligand>
</feature>
<evidence type="ECO:0000313" key="13">
    <source>
        <dbReference type="Proteomes" id="UP000242469"/>
    </source>
</evidence>
<evidence type="ECO:0000256" key="8">
    <source>
        <dbReference type="ARBA" id="ARBA00023136"/>
    </source>
</evidence>
<dbReference type="InterPro" id="IPR043461">
    <property type="entry name" value="LpxH-like"/>
</dbReference>
<feature type="binding site" evidence="10">
    <location>
        <position position="41"/>
    </location>
    <ligand>
        <name>Mn(2+)</name>
        <dbReference type="ChEBI" id="CHEBI:29035"/>
        <label>1</label>
    </ligand>
</feature>
<dbReference type="InterPro" id="IPR004843">
    <property type="entry name" value="Calcineurin-like_PHP"/>
</dbReference>
<dbReference type="HAMAP" id="MF_00575">
    <property type="entry name" value="LpxH"/>
    <property type="match status" value="1"/>
</dbReference>
<dbReference type="NCBIfam" id="NF003743">
    <property type="entry name" value="PRK05340.1"/>
    <property type="match status" value="1"/>
</dbReference>
<evidence type="ECO:0000313" key="12">
    <source>
        <dbReference type="EMBL" id="SEA23267.1"/>
    </source>
</evidence>
<dbReference type="RefSeq" id="WP_091823040.1">
    <property type="nucleotide sequence ID" value="NZ_FNRJ01000002.1"/>
</dbReference>
<dbReference type="STRING" id="1122198.SAMN02745729_10246"/>
<feature type="binding site" evidence="10">
    <location>
        <position position="8"/>
    </location>
    <ligand>
        <name>Mn(2+)</name>
        <dbReference type="ChEBI" id="CHEBI:29035"/>
        <label>1</label>
    </ligand>
</feature>
<proteinExistence type="inferred from homology"/>
<dbReference type="PANTHER" id="PTHR34990">
    <property type="entry name" value="UDP-2,3-DIACYLGLUCOSAMINE HYDROLASE-RELATED"/>
    <property type="match status" value="1"/>
</dbReference>
<keyword evidence="3 10" id="KW-0997">Cell inner membrane</keyword>
<comment type="subcellular location">
    <subcellularLocation>
        <location evidence="10">Cell inner membrane</location>
        <topology evidence="10">Peripheral membrane protein</topology>
        <orientation evidence="10">Cytoplasmic side</orientation>
    </subcellularLocation>
</comment>
<evidence type="ECO:0000256" key="6">
    <source>
        <dbReference type="ARBA" id="ARBA00022801"/>
    </source>
</evidence>
<keyword evidence="8 10" id="KW-0472">Membrane</keyword>
<feature type="binding site" evidence="10">
    <location>
        <position position="122"/>
    </location>
    <ligand>
        <name>substrate</name>
    </ligand>
</feature>
<feature type="binding site" evidence="10">
    <location>
        <position position="41"/>
    </location>
    <ligand>
        <name>Mn(2+)</name>
        <dbReference type="ChEBI" id="CHEBI:29035"/>
        <label>2</label>
    </ligand>
</feature>
<feature type="binding site" evidence="10">
    <location>
        <position position="197"/>
    </location>
    <ligand>
        <name>Mn(2+)</name>
        <dbReference type="ChEBI" id="CHEBI:29035"/>
        <label>1</label>
    </ligand>
</feature>
<evidence type="ECO:0000256" key="9">
    <source>
        <dbReference type="ARBA" id="ARBA00023211"/>
    </source>
</evidence>
<dbReference type="GO" id="GO:0009245">
    <property type="term" value="P:lipid A biosynthetic process"/>
    <property type="evidence" value="ECO:0007669"/>
    <property type="project" value="UniProtKB-UniRule"/>
</dbReference>
<feature type="binding site" evidence="10">
    <location>
        <begin position="79"/>
        <end position="80"/>
    </location>
    <ligand>
        <name>substrate</name>
    </ligand>
</feature>
<accession>A0A1H3ZHX9</accession>
<evidence type="ECO:0000256" key="7">
    <source>
        <dbReference type="ARBA" id="ARBA00023098"/>
    </source>
</evidence>
<evidence type="ECO:0000256" key="1">
    <source>
        <dbReference type="ARBA" id="ARBA00022475"/>
    </source>
</evidence>
<dbReference type="SUPFAM" id="SSF56300">
    <property type="entry name" value="Metallo-dependent phosphatases"/>
    <property type="match status" value="1"/>
</dbReference>
<dbReference type="OrthoDB" id="9783283at2"/>
<keyword evidence="7 10" id="KW-0443">Lipid metabolism</keyword>
<feature type="binding site" evidence="10">
    <location>
        <position position="164"/>
    </location>
    <ligand>
        <name>substrate</name>
    </ligand>
</feature>
<comment type="similarity">
    <text evidence="10">Belongs to the LpxH family.</text>
</comment>
<protein>
    <recommendedName>
        <fullName evidence="10">UDP-2,3-diacylglucosamine hydrolase</fullName>
        <ecNumber evidence="10">3.6.1.54</ecNumber>
    </recommendedName>
    <alternativeName>
        <fullName evidence="10">UDP-2,3-diacylglucosamine diphosphatase</fullName>
    </alternativeName>
</protein>
<feature type="domain" description="Calcineurin-like phosphoesterase" evidence="11">
    <location>
        <begin position="1"/>
        <end position="199"/>
    </location>
</feature>
<sequence length="253" mass="29261">MRRLFIADLHLHHKRPDIIRAFVILLEQKAPQFDELYLLGDIFEAWVGDDGAPEYLEPVYHALRKLAALGTRILFQHGNRDFLFGQAAATRLEVTLLPEVVRLESEQGPFLVLHGDQLCTDDRDYQQFRTMVRDPKWQQAFLAKPLAEREAIAQQLRETSRSETANKTETITDVSSIAVSALMQHEQVDLIIHGHTHRPALHHRQNGDRGERIVLGDWDREGWYLEMDTQGIRLYAFILPVGEKLQSELRQQL</sequence>
<keyword evidence="6 10" id="KW-0378">Hydrolase</keyword>
<dbReference type="GO" id="GO:0008758">
    <property type="term" value="F:UDP-2,3-diacylglucosamine hydrolase activity"/>
    <property type="evidence" value="ECO:0007669"/>
    <property type="project" value="UniProtKB-UniRule"/>
</dbReference>
<keyword evidence="4 10" id="KW-0441">Lipid A biosynthesis</keyword>
<dbReference type="UniPathway" id="UPA00359">
    <property type="reaction ID" value="UER00480"/>
</dbReference>
<feature type="binding site" evidence="10">
    <location>
        <position position="79"/>
    </location>
    <ligand>
        <name>Mn(2+)</name>
        <dbReference type="ChEBI" id="CHEBI:29035"/>
        <label>2</label>
    </ligand>
</feature>
<dbReference type="InterPro" id="IPR029052">
    <property type="entry name" value="Metallo-depent_PP-like"/>
</dbReference>
<feature type="binding site" evidence="10">
    <location>
        <position position="195"/>
    </location>
    <ligand>
        <name>Mn(2+)</name>
        <dbReference type="ChEBI" id="CHEBI:29035"/>
        <label>2</label>
    </ligand>
</feature>
<evidence type="ECO:0000256" key="4">
    <source>
        <dbReference type="ARBA" id="ARBA00022556"/>
    </source>
</evidence>
<evidence type="ECO:0000256" key="10">
    <source>
        <dbReference type="HAMAP-Rule" id="MF_00575"/>
    </source>
</evidence>
<dbReference type="GO" id="GO:0019897">
    <property type="term" value="C:extrinsic component of plasma membrane"/>
    <property type="evidence" value="ECO:0007669"/>
    <property type="project" value="UniProtKB-UniRule"/>
</dbReference>
<keyword evidence="9 10" id="KW-0464">Manganese</keyword>
<dbReference type="GO" id="GO:0030145">
    <property type="term" value="F:manganese ion binding"/>
    <property type="evidence" value="ECO:0007669"/>
    <property type="project" value="UniProtKB-UniRule"/>
</dbReference>